<name>A0A1N6E3N3_9BACT</name>
<dbReference type="EMBL" id="FSRA01000001">
    <property type="protein sequence ID" value="SIN77650.1"/>
    <property type="molecule type" value="Genomic_DNA"/>
</dbReference>
<gene>
    <name evidence="1" type="ORF">SAMN04488055_1280</name>
</gene>
<evidence type="ECO:0000313" key="2">
    <source>
        <dbReference type="Proteomes" id="UP000185003"/>
    </source>
</evidence>
<organism evidence="1 2">
    <name type="scientific">Chitinophaga niabensis</name>
    <dbReference type="NCBI Taxonomy" id="536979"/>
    <lineage>
        <taxon>Bacteria</taxon>
        <taxon>Pseudomonadati</taxon>
        <taxon>Bacteroidota</taxon>
        <taxon>Chitinophagia</taxon>
        <taxon>Chitinophagales</taxon>
        <taxon>Chitinophagaceae</taxon>
        <taxon>Chitinophaga</taxon>
    </lineage>
</organism>
<dbReference type="RefSeq" id="WP_074238434.1">
    <property type="nucleotide sequence ID" value="NZ_FSRA01000001.1"/>
</dbReference>
<dbReference type="Proteomes" id="UP000185003">
    <property type="component" value="Unassembled WGS sequence"/>
</dbReference>
<sequence>MSLNAQVKLNDSGFGDVQLGKNIKAIKGVSHFSSFPDRNLFQVFPSDIGLYVWQSQDSLIGGTQLRYVFLSADSNGIVIKISLWINDLGRKVESYLNRIYGKPKYKAEPAVNGWRNRGSVIWELSPDISAFLAQPFVVDPTLGFEVTKLEFFYPHNLKKISKHIIAPRF</sequence>
<keyword evidence="2" id="KW-1185">Reference proteome</keyword>
<reference evidence="1 2" key="1">
    <citation type="submission" date="2016-11" db="EMBL/GenBank/DDBJ databases">
        <authorList>
            <person name="Jaros S."/>
            <person name="Januszkiewicz K."/>
            <person name="Wedrychowicz H."/>
        </authorList>
    </citation>
    <scope>NUCLEOTIDE SEQUENCE [LARGE SCALE GENOMIC DNA]</scope>
    <source>
        <strain evidence="1 2">DSM 24787</strain>
    </source>
</reference>
<evidence type="ECO:0000313" key="1">
    <source>
        <dbReference type="EMBL" id="SIN77650.1"/>
    </source>
</evidence>
<accession>A0A1N6E3N3</accession>
<dbReference type="OrthoDB" id="9873882at2"/>
<protein>
    <submittedName>
        <fullName evidence="1">Uncharacterized protein</fullName>
    </submittedName>
</protein>
<dbReference type="AlphaFoldDB" id="A0A1N6E3N3"/>
<proteinExistence type="predicted"/>